<dbReference type="PANTHER" id="PTHR37296">
    <property type="entry name" value="CONSERVED VIRULENCE FACTOR B"/>
    <property type="match status" value="1"/>
</dbReference>
<dbReference type="Proteomes" id="UP000823934">
    <property type="component" value="Unassembled WGS sequence"/>
</dbReference>
<proteinExistence type="inferred from homology"/>
<dbReference type="Gene3D" id="2.40.50.140">
    <property type="entry name" value="Nucleic acid-binding proteins"/>
    <property type="match status" value="2"/>
</dbReference>
<feature type="domain" description="Conserved virulence factor B first S1" evidence="2">
    <location>
        <begin position="11"/>
        <end position="67"/>
    </location>
</feature>
<dbReference type="InterPro" id="IPR012340">
    <property type="entry name" value="NA-bd_OB-fold"/>
</dbReference>
<dbReference type="Gene3D" id="1.10.10.10">
    <property type="entry name" value="Winged helix-like DNA-binding domain superfamily/Winged helix DNA-binding domain"/>
    <property type="match status" value="1"/>
</dbReference>
<dbReference type="InterPro" id="IPR036388">
    <property type="entry name" value="WH-like_DNA-bd_sf"/>
</dbReference>
<dbReference type="InterPro" id="IPR040764">
    <property type="entry name" value="CvfB_WH"/>
</dbReference>
<dbReference type="Pfam" id="PF17783">
    <property type="entry name" value="WHD_CvfB"/>
    <property type="match status" value="1"/>
</dbReference>
<name>A0A9D1Q3R1_9GAMM</name>
<reference evidence="4" key="2">
    <citation type="submission" date="2021-04" db="EMBL/GenBank/DDBJ databases">
        <authorList>
            <person name="Gilroy R."/>
        </authorList>
    </citation>
    <scope>NUCLEOTIDE SEQUENCE</scope>
    <source>
        <strain evidence="4">CHK160-9182</strain>
    </source>
</reference>
<dbReference type="InterPro" id="IPR039566">
    <property type="entry name" value="CvfB_S1_st"/>
</dbReference>
<comment type="similarity">
    <text evidence="1">Belongs to the CvfB family.</text>
</comment>
<evidence type="ECO:0008006" key="6">
    <source>
        <dbReference type="Google" id="ProtNLM"/>
    </source>
</evidence>
<reference evidence="4" key="1">
    <citation type="journal article" date="2021" name="PeerJ">
        <title>Extensive microbial diversity within the chicken gut microbiome revealed by metagenomics and culture.</title>
        <authorList>
            <person name="Gilroy R."/>
            <person name="Ravi A."/>
            <person name="Getino M."/>
            <person name="Pursley I."/>
            <person name="Horton D.L."/>
            <person name="Alikhan N.F."/>
            <person name="Baker D."/>
            <person name="Gharbi K."/>
            <person name="Hall N."/>
            <person name="Watson M."/>
            <person name="Adriaenssens E.M."/>
            <person name="Foster-Nyarko E."/>
            <person name="Jarju S."/>
            <person name="Secka A."/>
            <person name="Antonio M."/>
            <person name="Oren A."/>
            <person name="Chaudhuri R.R."/>
            <person name="La Ragione R."/>
            <person name="Hildebrand F."/>
            <person name="Pallen M.J."/>
        </authorList>
    </citation>
    <scope>NUCLEOTIDE SEQUENCE</scope>
    <source>
        <strain evidence="4">CHK160-9182</strain>
    </source>
</reference>
<evidence type="ECO:0000313" key="5">
    <source>
        <dbReference type="Proteomes" id="UP000823934"/>
    </source>
</evidence>
<sequence>MSYYSENDPKIGQMNRLTIIQKTKMGLILEGDVLLPHREIPKNQPTAVGKWLDVFVYLDNHNHLVATPNKPYTEVGKFADLQVVEINDIGIFFDWGLPKDLLLPFSEEVGTISAGDFAIVYTYIDEVSERITASMKLEKFLDQEPHHYEEGDQVTLLVESMTDLGVKVIVDHKFWGLIYHSDVVSELEIGDEILGFVKHIREDGKMDIAEQPMINTVEARETLEDAIMRKISEYGGAMPISDKSSPDLIHKHFGVSKSAFKRAIGNLYKERKIIVKPDQVVKNI</sequence>
<evidence type="ECO:0000313" key="4">
    <source>
        <dbReference type="EMBL" id="HIW06037.1"/>
    </source>
</evidence>
<dbReference type="AlphaFoldDB" id="A0A9D1Q3R1"/>
<dbReference type="PANTHER" id="PTHR37296:SF1">
    <property type="entry name" value="CONSERVED VIRULENCE FACTOR B"/>
    <property type="match status" value="1"/>
</dbReference>
<dbReference type="PIRSF" id="PIRSF012524">
    <property type="entry name" value="YitL_S1"/>
    <property type="match status" value="1"/>
</dbReference>
<dbReference type="SUPFAM" id="SSF50249">
    <property type="entry name" value="Nucleic acid-binding proteins"/>
    <property type="match status" value="1"/>
</dbReference>
<gene>
    <name evidence="4" type="ORF">H9889_01755</name>
</gene>
<protein>
    <recommendedName>
        <fullName evidence="6">GntR family transcriptional regulator</fullName>
    </recommendedName>
</protein>
<evidence type="ECO:0000256" key="1">
    <source>
        <dbReference type="PIRNR" id="PIRNR012524"/>
    </source>
</evidence>
<evidence type="ECO:0000259" key="2">
    <source>
        <dbReference type="Pfam" id="PF13509"/>
    </source>
</evidence>
<dbReference type="EMBL" id="DXHP01000040">
    <property type="protein sequence ID" value="HIW06037.1"/>
    <property type="molecule type" value="Genomic_DNA"/>
</dbReference>
<feature type="domain" description="Conserved virulence factor B-like winged helix" evidence="3">
    <location>
        <begin position="226"/>
        <end position="279"/>
    </location>
</feature>
<dbReference type="Pfam" id="PF13509">
    <property type="entry name" value="S1_2"/>
    <property type="match status" value="1"/>
</dbReference>
<evidence type="ECO:0000259" key="3">
    <source>
        <dbReference type="Pfam" id="PF17783"/>
    </source>
</evidence>
<organism evidence="4 5">
    <name type="scientific">Candidatus Ignatzschineria merdigallinarum</name>
    <dbReference type="NCBI Taxonomy" id="2838621"/>
    <lineage>
        <taxon>Bacteria</taxon>
        <taxon>Pseudomonadati</taxon>
        <taxon>Pseudomonadota</taxon>
        <taxon>Gammaproteobacteria</taxon>
        <taxon>Cardiobacteriales</taxon>
        <taxon>Ignatzschineriaceae</taxon>
        <taxon>Ignatzschineria</taxon>
    </lineage>
</organism>
<comment type="caution">
    <text evidence="4">The sequence shown here is derived from an EMBL/GenBank/DDBJ whole genome shotgun (WGS) entry which is preliminary data.</text>
</comment>
<accession>A0A9D1Q3R1</accession>
<dbReference type="InterPro" id="IPR014464">
    <property type="entry name" value="CvfB_fam"/>
</dbReference>